<dbReference type="AlphaFoldDB" id="A0A9W4XWW9"/>
<evidence type="ECO:0000256" key="6">
    <source>
        <dbReference type="ARBA" id="ARBA00023136"/>
    </source>
</evidence>
<feature type="transmembrane region" description="Helical" evidence="8">
    <location>
        <begin position="70"/>
        <end position="92"/>
    </location>
</feature>
<evidence type="ECO:0000256" key="8">
    <source>
        <dbReference type="SAM" id="Phobius"/>
    </source>
</evidence>
<dbReference type="Pfam" id="PF13641">
    <property type="entry name" value="Glyco_tranf_2_3"/>
    <property type="match status" value="1"/>
</dbReference>
<evidence type="ECO:0000256" key="3">
    <source>
        <dbReference type="ARBA" id="ARBA00022679"/>
    </source>
</evidence>
<evidence type="ECO:0000313" key="10">
    <source>
        <dbReference type="Proteomes" id="UP001152607"/>
    </source>
</evidence>
<feature type="transmembrane region" description="Helical" evidence="8">
    <location>
        <begin position="516"/>
        <end position="539"/>
    </location>
</feature>
<dbReference type="EMBL" id="CAOQHR010000006">
    <property type="protein sequence ID" value="CAI6336712.1"/>
    <property type="molecule type" value="Genomic_DNA"/>
</dbReference>
<comment type="caution">
    <text evidence="9">The sequence shown here is derived from an EMBL/GenBank/DDBJ whole genome shotgun (WGS) entry which is preliminary data.</text>
</comment>
<evidence type="ECO:0008006" key="11">
    <source>
        <dbReference type="Google" id="ProtNLM"/>
    </source>
</evidence>
<dbReference type="SUPFAM" id="SSF53448">
    <property type="entry name" value="Nucleotide-diphospho-sugar transferases"/>
    <property type="match status" value="1"/>
</dbReference>
<dbReference type="GO" id="GO:0016020">
    <property type="term" value="C:membrane"/>
    <property type="evidence" value="ECO:0007669"/>
    <property type="project" value="UniProtKB-SubCell"/>
</dbReference>
<accession>A0A9W4XWW9</accession>
<evidence type="ECO:0000256" key="1">
    <source>
        <dbReference type="ARBA" id="ARBA00004370"/>
    </source>
</evidence>
<feature type="transmembrane region" description="Helical" evidence="8">
    <location>
        <begin position="6"/>
        <end position="26"/>
    </location>
</feature>
<evidence type="ECO:0000256" key="2">
    <source>
        <dbReference type="ARBA" id="ARBA00022676"/>
    </source>
</evidence>
<organism evidence="9 10">
    <name type="scientific">Periconia digitata</name>
    <dbReference type="NCBI Taxonomy" id="1303443"/>
    <lineage>
        <taxon>Eukaryota</taxon>
        <taxon>Fungi</taxon>
        <taxon>Dikarya</taxon>
        <taxon>Ascomycota</taxon>
        <taxon>Pezizomycotina</taxon>
        <taxon>Dothideomycetes</taxon>
        <taxon>Pleosporomycetidae</taxon>
        <taxon>Pleosporales</taxon>
        <taxon>Massarineae</taxon>
        <taxon>Periconiaceae</taxon>
        <taxon>Periconia</taxon>
    </lineage>
</organism>
<gene>
    <name evidence="9" type="ORF">PDIGIT_LOCUS9818</name>
</gene>
<name>A0A9W4XWW9_9PLEO</name>
<keyword evidence="5 8" id="KW-1133">Transmembrane helix</keyword>
<dbReference type="PANTHER" id="PTHR47844">
    <property type="entry name" value="SYNTHASE CPS1, PUTATIVE (AFU_ORTHOLOGUE AFUA_7G02500)-RELATED"/>
    <property type="match status" value="1"/>
</dbReference>
<keyword evidence="6 8" id="KW-0472">Membrane</keyword>
<keyword evidence="4 8" id="KW-0812">Transmembrane</keyword>
<dbReference type="PANTHER" id="PTHR47844:SF1">
    <property type="entry name" value="EXOSTOSIN-LIKE 2"/>
    <property type="match status" value="1"/>
</dbReference>
<sequence>MWTMLSAHYSKVPWALYTVWILFLWYESRTHEAAQARATKAEQLSLLIHFLPPLVKVFFSSWAKNSGDSALVWLIAIMVFRYYKTVISVYFWNRYKLATVSSCKTSNVKGHFYTSLDCTAIIPTVGPTGNSRFYDMLVSIAVNGPARIIISTNNSESQNQVLNCLPEFKQKFREEYPAGFDYQQPDKSQKGVFKLPPIDVINADVSDKRRQFLKAAKLATTELIAMADDSAVWNRKLLEATLPAFYDKQVAFVGTRKWVILNKFENRIAVPPRENGIWELCRVLAKNAIAEYWHGLWNTIGALYLVRHNFEIRSSDAADGGVFCISGRTSLIRSAIVQDEEFGKEFLNEHVVGPRHWPSRPTWDTLRDWFSRRSWRIWFTWLKGLSWLTGLSWHALRTWRPWKFTPISADDDNFILRWVLKKGMKVKVQYSEDATITTALGFNPRKFWDQCKRWSRTTARQNPKALFLDRVIWWRWPLTVWLTYFPWMWNFALIWDPLMLFMLTRTNMYQTSAHSRLMMTALVALIWSSKLVKTIPWFWENPKLFFLYFFPIPAVPMFSYAHSVLKFMTFFTYWDATWSGRTLEAPASDLKQE</sequence>
<dbReference type="InterPro" id="IPR052427">
    <property type="entry name" value="Glycosyltrans_GT2/GT47"/>
</dbReference>
<feature type="transmembrane region" description="Helical" evidence="8">
    <location>
        <begin position="545"/>
        <end position="565"/>
    </location>
</feature>
<dbReference type="GO" id="GO:0016757">
    <property type="term" value="F:glycosyltransferase activity"/>
    <property type="evidence" value="ECO:0007669"/>
    <property type="project" value="UniProtKB-KW"/>
</dbReference>
<proteinExistence type="predicted"/>
<feature type="transmembrane region" description="Helical" evidence="8">
    <location>
        <begin position="484"/>
        <end position="504"/>
    </location>
</feature>
<evidence type="ECO:0000256" key="7">
    <source>
        <dbReference type="ARBA" id="ARBA00023180"/>
    </source>
</evidence>
<comment type="subcellular location">
    <subcellularLocation>
        <location evidence="1">Membrane</location>
    </subcellularLocation>
</comment>
<evidence type="ECO:0000256" key="4">
    <source>
        <dbReference type="ARBA" id="ARBA00022692"/>
    </source>
</evidence>
<dbReference type="Proteomes" id="UP001152607">
    <property type="component" value="Unassembled WGS sequence"/>
</dbReference>
<dbReference type="OrthoDB" id="2849215at2759"/>
<dbReference type="InterPro" id="IPR029044">
    <property type="entry name" value="Nucleotide-diphossugar_trans"/>
</dbReference>
<keyword evidence="2" id="KW-0328">Glycosyltransferase</keyword>
<evidence type="ECO:0000313" key="9">
    <source>
        <dbReference type="EMBL" id="CAI6336712.1"/>
    </source>
</evidence>
<protein>
    <recommendedName>
        <fullName evidence="11">Glycosyltransferase family 2 protein</fullName>
    </recommendedName>
</protein>
<keyword evidence="10" id="KW-1185">Reference proteome</keyword>
<keyword evidence="7" id="KW-0325">Glycoprotein</keyword>
<evidence type="ECO:0000256" key="5">
    <source>
        <dbReference type="ARBA" id="ARBA00022989"/>
    </source>
</evidence>
<reference evidence="9" key="1">
    <citation type="submission" date="2023-01" db="EMBL/GenBank/DDBJ databases">
        <authorList>
            <person name="Van Ghelder C."/>
            <person name="Rancurel C."/>
        </authorList>
    </citation>
    <scope>NUCLEOTIDE SEQUENCE</scope>
    <source>
        <strain evidence="9">CNCM I-4278</strain>
    </source>
</reference>
<keyword evidence="3" id="KW-0808">Transferase</keyword>